<accession>A0A7N0RC98</accession>
<feature type="region of interest" description="Disordered" evidence="4">
    <location>
        <begin position="1"/>
        <end position="47"/>
    </location>
</feature>
<keyword evidence="7" id="KW-1185">Reference proteome</keyword>
<dbReference type="EnsemblPlants" id="Kaladp0005s0043.1.v1.1">
    <property type="protein sequence ID" value="Kaladp0005s0043.1.v1.1"/>
    <property type="gene ID" value="Kaladp0005s0043.v1.1"/>
</dbReference>
<feature type="compositionally biased region" description="Low complexity" evidence="4">
    <location>
        <begin position="1"/>
        <end position="16"/>
    </location>
</feature>
<dbReference type="InterPro" id="IPR007282">
    <property type="entry name" value="NOT2/3/5_C"/>
</dbReference>
<evidence type="ECO:0000313" key="6">
    <source>
        <dbReference type="EnsemblPlants" id="Kaladp0005s0043.1.v1.1"/>
    </source>
</evidence>
<feature type="region of interest" description="Disordered" evidence="4">
    <location>
        <begin position="360"/>
        <end position="382"/>
    </location>
</feature>
<dbReference type="OMA" id="WFFHKEL"/>
<dbReference type="Gene3D" id="2.30.30.1020">
    <property type="entry name" value="CCR4-NOT complex subunit 2/3/5, C-terminal domain"/>
    <property type="match status" value="1"/>
</dbReference>
<dbReference type="AlphaFoldDB" id="A0A7N0RC98"/>
<protein>
    <recommendedName>
        <fullName evidence="5">NOT2/NOT3/NOT5 C-terminal domain-containing protein</fullName>
    </recommendedName>
</protein>
<evidence type="ECO:0000256" key="2">
    <source>
        <dbReference type="ARBA" id="ARBA00023015"/>
    </source>
</evidence>
<evidence type="ECO:0000313" key="7">
    <source>
        <dbReference type="Proteomes" id="UP000594263"/>
    </source>
</evidence>
<keyword evidence="3" id="KW-0804">Transcription</keyword>
<dbReference type="Proteomes" id="UP000594263">
    <property type="component" value="Unplaced"/>
</dbReference>
<dbReference type="InterPro" id="IPR038635">
    <property type="entry name" value="CCR4-NOT_su2/3/5_C_sf"/>
</dbReference>
<dbReference type="EnsemblPlants" id="Kaladp0005s0043.4.v1.1">
    <property type="protein sequence ID" value="Kaladp0005s0043.4.v1.1"/>
    <property type="gene ID" value="Kaladp0005s0043.v1.1"/>
</dbReference>
<keyword evidence="2" id="KW-0805">Transcription regulation</keyword>
<name>A0A7N0RC98_KALFE</name>
<proteinExistence type="inferred from homology"/>
<dbReference type="FunFam" id="2.30.30.1020:FF:000004">
    <property type="entry name" value="probable NOT transcription complex subunit VIP2 isoform X1"/>
    <property type="match status" value="1"/>
</dbReference>
<dbReference type="GO" id="GO:0030015">
    <property type="term" value="C:CCR4-NOT core complex"/>
    <property type="evidence" value="ECO:0007669"/>
    <property type="project" value="InterPro"/>
</dbReference>
<reference evidence="6" key="1">
    <citation type="submission" date="2021-01" db="UniProtKB">
        <authorList>
            <consortium name="EnsemblPlants"/>
        </authorList>
    </citation>
    <scope>IDENTIFICATION</scope>
</reference>
<sequence>MSGLLNSSLNGSTSNLPDSTGRSFPSSFSGLSGAASPGYHHSGSLQGMQNIHGSFSVPNIPGALASRNSTMNGVPSAGVQQAAGGLAGGRFVSNNLTGALSQMSHGSSAGHSGVSGRGGLSLVGSHGYNTSTNGVGGSIPGVLPASATSGNRSAIPGLGVSPMLNNTSQRIASSMGNMVGAGNVGRSISSGGVINIAGHASRLNLSANSGTGSLNIPGSNRLMSGGLQQASPQGISMLGNSYLPQSNFQSMNNMGILGDMNNNDSSPFDINDFPQLTSRPSSAGGHQQQLGSMRKPGLGVGQQNQEFSIQNEDFPALPGFKGGNSDYAMDLHQKDQLHDNAASMMSQHFAAGRSTGFNLGGNYSSHRPQHPSSGSGSGINFSQLNNQDLLHLHGSDMFPSSQSSFHAQSNGLSGIGLRPINSSNTVSGMGSYEHLIQQYQQQHNQSQYRLPQMSGIGQLYRDPGTKQQQASPATPDPFGLLGLLSVVRMSDPGLTSLALGVDLTTLGLNLNSSENLHKTFSSPWSDEPAKGDPEYSVPPCYYAKPPPPLHPNHFSRFQAETLFYIFYSMPKDEMQLYAANELYNRGWFYHREHRLWLTRVPKSESLVKTTTYERGPYLCFDPNTFDTIRKDNFVVHYEMVEKRPALPQH</sequence>
<evidence type="ECO:0000259" key="5">
    <source>
        <dbReference type="Pfam" id="PF04153"/>
    </source>
</evidence>
<dbReference type="InterPro" id="IPR040168">
    <property type="entry name" value="Not2/3/5"/>
</dbReference>
<evidence type="ECO:0000256" key="1">
    <source>
        <dbReference type="ARBA" id="ARBA00007682"/>
    </source>
</evidence>
<evidence type="ECO:0000256" key="3">
    <source>
        <dbReference type="ARBA" id="ARBA00023163"/>
    </source>
</evidence>
<dbReference type="GO" id="GO:0006355">
    <property type="term" value="P:regulation of DNA-templated transcription"/>
    <property type="evidence" value="ECO:0007669"/>
    <property type="project" value="InterPro"/>
</dbReference>
<organism evidence="6 7">
    <name type="scientific">Kalanchoe fedtschenkoi</name>
    <name type="common">Lavender scallops</name>
    <name type="synonym">South American air plant</name>
    <dbReference type="NCBI Taxonomy" id="63787"/>
    <lineage>
        <taxon>Eukaryota</taxon>
        <taxon>Viridiplantae</taxon>
        <taxon>Streptophyta</taxon>
        <taxon>Embryophyta</taxon>
        <taxon>Tracheophyta</taxon>
        <taxon>Spermatophyta</taxon>
        <taxon>Magnoliopsida</taxon>
        <taxon>eudicotyledons</taxon>
        <taxon>Gunneridae</taxon>
        <taxon>Pentapetalae</taxon>
        <taxon>Saxifragales</taxon>
        <taxon>Crassulaceae</taxon>
        <taxon>Kalanchoe</taxon>
    </lineage>
</organism>
<feature type="domain" description="NOT2/NOT3/NOT5 C-terminal" evidence="5">
    <location>
        <begin position="517"/>
        <end position="639"/>
    </location>
</feature>
<dbReference type="PANTHER" id="PTHR23326">
    <property type="entry name" value="CCR4 NOT-RELATED"/>
    <property type="match status" value="1"/>
</dbReference>
<evidence type="ECO:0000256" key="4">
    <source>
        <dbReference type="SAM" id="MobiDB-lite"/>
    </source>
</evidence>
<dbReference type="Gramene" id="Kaladp0005s0043.1.v1.1">
    <property type="protein sequence ID" value="Kaladp0005s0043.1.v1.1"/>
    <property type="gene ID" value="Kaladp0005s0043.v1.1"/>
</dbReference>
<dbReference type="Gramene" id="Kaladp0005s0043.4.v1.1">
    <property type="protein sequence ID" value="Kaladp0005s0043.4.v1.1"/>
    <property type="gene ID" value="Kaladp0005s0043.v1.1"/>
</dbReference>
<feature type="compositionally biased region" description="Polar residues" evidence="4">
    <location>
        <begin position="17"/>
        <end position="30"/>
    </location>
</feature>
<comment type="similarity">
    <text evidence="1">Belongs to the CNOT2/3/5 family.</text>
</comment>
<dbReference type="Pfam" id="PF04153">
    <property type="entry name" value="NOT2_3_5_C"/>
    <property type="match status" value="1"/>
</dbReference>